<dbReference type="OrthoDB" id="5500241at2"/>
<dbReference type="EMBL" id="FQXG01000001">
    <property type="protein sequence ID" value="SHG76560.1"/>
    <property type="molecule type" value="Genomic_DNA"/>
</dbReference>
<accession>A0A1M5MGX0</accession>
<dbReference type="AlphaFoldDB" id="A0A1M5MGX0"/>
<sequence>MAKLVSTSALAKARGLSAKVMFERLERAGYLVRSAQQWQLTPLGQSQGGVLQQSEKFGRYVVWPDSLNLGDPKGLLTPHALAERLGIDKDTLLLLLQELGWLRRGASGWQVTADGQKGGGVPQRQYGTGRAGSLWPESMVDQPVLKQRLAQYRGEVVGSTHEKVELFKQRFDAKLQTMDGHYVRHADEVRVANFLYLHGISYAYQRPVPGQVQWQSDFYLPSPGLYLETDAPDPLREERLAWYLAQGWPFLHLDSDGLDARRFRELLGVMGVPLPGGQ</sequence>
<organism evidence="1 2">
    <name type="scientific">Ferrimonas marina</name>
    <dbReference type="NCBI Taxonomy" id="299255"/>
    <lineage>
        <taxon>Bacteria</taxon>
        <taxon>Pseudomonadati</taxon>
        <taxon>Pseudomonadota</taxon>
        <taxon>Gammaproteobacteria</taxon>
        <taxon>Alteromonadales</taxon>
        <taxon>Ferrimonadaceae</taxon>
        <taxon>Ferrimonas</taxon>
    </lineage>
</organism>
<dbReference type="RefSeq" id="WP_067664596.1">
    <property type="nucleotide sequence ID" value="NZ_FQXG01000001.1"/>
</dbReference>
<gene>
    <name evidence="1" type="ORF">SAMN02745129_0643</name>
</gene>
<keyword evidence="2" id="KW-1185">Reference proteome</keyword>
<protein>
    <submittedName>
        <fullName evidence="1">Uncharacterized protein</fullName>
    </submittedName>
</protein>
<reference evidence="1 2" key="1">
    <citation type="submission" date="2016-11" db="EMBL/GenBank/DDBJ databases">
        <authorList>
            <person name="Jaros S."/>
            <person name="Januszkiewicz K."/>
            <person name="Wedrychowicz H."/>
        </authorList>
    </citation>
    <scope>NUCLEOTIDE SEQUENCE [LARGE SCALE GENOMIC DNA]</scope>
    <source>
        <strain evidence="1 2">DSM 16917</strain>
    </source>
</reference>
<evidence type="ECO:0000313" key="1">
    <source>
        <dbReference type="EMBL" id="SHG76560.1"/>
    </source>
</evidence>
<evidence type="ECO:0000313" key="2">
    <source>
        <dbReference type="Proteomes" id="UP000184268"/>
    </source>
</evidence>
<dbReference type="Proteomes" id="UP000184268">
    <property type="component" value="Unassembled WGS sequence"/>
</dbReference>
<name>A0A1M5MGX0_9GAMM</name>
<proteinExistence type="predicted"/>